<dbReference type="EMBL" id="BJYU01000118">
    <property type="protein sequence ID" value="GEO17685.1"/>
    <property type="molecule type" value="Genomic_DNA"/>
</dbReference>
<organism evidence="1 2">
    <name type="scientific">Microvirga aerophila</name>
    <dbReference type="NCBI Taxonomy" id="670291"/>
    <lineage>
        <taxon>Bacteria</taxon>
        <taxon>Pseudomonadati</taxon>
        <taxon>Pseudomonadota</taxon>
        <taxon>Alphaproteobacteria</taxon>
        <taxon>Hyphomicrobiales</taxon>
        <taxon>Methylobacteriaceae</taxon>
        <taxon>Microvirga</taxon>
    </lineage>
</organism>
<dbReference type="Proteomes" id="UP000321085">
    <property type="component" value="Unassembled WGS sequence"/>
</dbReference>
<name>A0A512C0F6_9HYPH</name>
<sequence>MTEEEVEAVAEELAKAGGVSWYPGRPRGPLLRVVSDRYRIQARLAIAALDRYRAQKAGVAPLDTVEGALPRTATETSAISDEAVQVGSTVVYRPPGEQRAYPCRVTKIEGARAYLVPQLRTSTGWIPLDNLLSWRQTAGPRELSIAEAEIEAVAAELALAGGVSWHAGQERGPLKLVMSRYRDRARLAIAALERVRAAKQAISPDAVEAAQCQHGPKANLKPMTGDDISIGSLVLYRPPGDQRTYPCRVEKLDGNRVYLVPEFPACTGWVDLASLSSSAPQ</sequence>
<reference evidence="1 2" key="1">
    <citation type="submission" date="2019-07" db="EMBL/GenBank/DDBJ databases">
        <title>Whole genome shotgun sequence of Microvirga aerophila NBRC 106136.</title>
        <authorList>
            <person name="Hosoyama A."/>
            <person name="Uohara A."/>
            <person name="Ohji S."/>
            <person name="Ichikawa N."/>
        </authorList>
    </citation>
    <scope>NUCLEOTIDE SEQUENCE [LARGE SCALE GENOMIC DNA]</scope>
    <source>
        <strain evidence="1 2">NBRC 106136</strain>
    </source>
</reference>
<dbReference type="AlphaFoldDB" id="A0A512C0F6"/>
<proteinExistence type="predicted"/>
<keyword evidence="2" id="KW-1185">Reference proteome</keyword>
<gene>
    <name evidence="1" type="ORF">MAE02_53810</name>
</gene>
<accession>A0A512C0F6</accession>
<protein>
    <submittedName>
        <fullName evidence="1">Uncharacterized protein</fullName>
    </submittedName>
</protein>
<comment type="caution">
    <text evidence="1">The sequence shown here is derived from an EMBL/GenBank/DDBJ whole genome shotgun (WGS) entry which is preliminary data.</text>
</comment>
<evidence type="ECO:0000313" key="1">
    <source>
        <dbReference type="EMBL" id="GEO17685.1"/>
    </source>
</evidence>
<evidence type="ECO:0000313" key="2">
    <source>
        <dbReference type="Proteomes" id="UP000321085"/>
    </source>
</evidence>